<feature type="region of interest" description="Disordered" evidence="1">
    <location>
        <begin position="1"/>
        <end position="70"/>
    </location>
</feature>
<comment type="caution">
    <text evidence="2">The sequence shown here is derived from an EMBL/GenBank/DDBJ whole genome shotgun (WGS) entry which is preliminary data.</text>
</comment>
<sequence length="70" mass="7730">MLSEVGQPGEPGEDSAHQRHNHPADADAAPGCRVRSRTQRHKTHDDVRLPEIAQPPRQAGHHDDNRCPGE</sequence>
<feature type="compositionally biased region" description="Basic and acidic residues" evidence="1">
    <location>
        <begin position="60"/>
        <end position="70"/>
    </location>
</feature>
<gene>
    <name evidence="2" type="ORF">SDC9_171184</name>
</gene>
<organism evidence="2">
    <name type="scientific">bioreactor metagenome</name>
    <dbReference type="NCBI Taxonomy" id="1076179"/>
    <lineage>
        <taxon>unclassified sequences</taxon>
        <taxon>metagenomes</taxon>
        <taxon>ecological metagenomes</taxon>
    </lineage>
</organism>
<dbReference type="EMBL" id="VSSQ01072396">
    <property type="protein sequence ID" value="MPN23791.1"/>
    <property type="molecule type" value="Genomic_DNA"/>
</dbReference>
<proteinExistence type="predicted"/>
<evidence type="ECO:0000256" key="1">
    <source>
        <dbReference type="SAM" id="MobiDB-lite"/>
    </source>
</evidence>
<feature type="compositionally biased region" description="Basic and acidic residues" evidence="1">
    <location>
        <begin position="14"/>
        <end position="25"/>
    </location>
</feature>
<reference evidence="2" key="1">
    <citation type="submission" date="2019-08" db="EMBL/GenBank/DDBJ databases">
        <authorList>
            <person name="Kucharzyk K."/>
            <person name="Murdoch R.W."/>
            <person name="Higgins S."/>
            <person name="Loffler F."/>
        </authorList>
    </citation>
    <scope>NUCLEOTIDE SEQUENCE</scope>
</reference>
<protein>
    <submittedName>
        <fullName evidence="2">Uncharacterized protein</fullName>
    </submittedName>
</protein>
<evidence type="ECO:0000313" key="2">
    <source>
        <dbReference type="EMBL" id="MPN23791.1"/>
    </source>
</evidence>
<name>A0A645GA61_9ZZZZ</name>
<dbReference type="AlphaFoldDB" id="A0A645GA61"/>
<accession>A0A645GA61</accession>